<dbReference type="Proteomes" id="UP000324233">
    <property type="component" value="Chromosome"/>
</dbReference>
<evidence type="ECO:0000313" key="2">
    <source>
        <dbReference type="Proteomes" id="UP000324233"/>
    </source>
</evidence>
<accession>A0A5B9W257</accession>
<dbReference type="AlphaFoldDB" id="A0A5B9W257"/>
<sequence length="204" mass="21762">MKRKHRFVPMAAGLEERVVLSTYRGSSVVVSGLHPRQNVLTRSQSAISAEVTQAFTSFQNDYGQARSTYFSSIADPTAVTGDTTNAFTLYTKQRVSLLAQQLISSFLQYKPSTARQKGKPSTLQVLINHRIIGINGQATAGSLASSLLSTIPPAGTSAPTATLYSLSQDNAISAAQVAVLNGAGILRNGDFGNTPATFQTRHRS</sequence>
<name>A0A5B9W257_9BACT</name>
<dbReference type="RefSeq" id="WP_148594582.1">
    <property type="nucleotide sequence ID" value="NZ_CP042997.1"/>
</dbReference>
<dbReference type="KEGG" id="agv:OJF2_32370"/>
<keyword evidence="2" id="KW-1185">Reference proteome</keyword>
<dbReference type="EMBL" id="CP042997">
    <property type="protein sequence ID" value="QEH34696.1"/>
    <property type="molecule type" value="Genomic_DNA"/>
</dbReference>
<gene>
    <name evidence="1" type="ORF">OJF2_32370</name>
</gene>
<reference evidence="1 2" key="1">
    <citation type="submission" date="2019-08" db="EMBL/GenBank/DDBJ databases">
        <title>Deep-cultivation of Planctomycetes and their phenomic and genomic characterization uncovers novel biology.</title>
        <authorList>
            <person name="Wiegand S."/>
            <person name="Jogler M."/>
            <person name="Boedeker C."/>
            <person name="Pinto D."/>
            <person name="Vollmers J."/>
            <person name="Rivas-Marin E."/>
            <person name="Kohn T."/>
            <person name="Peeters S.H."/>
            <person name="Heuer A."/>
            <person name="Rast P."/>
            <person name="Oberbeckmann S."/>
            <person name="Bunk B."/>
            <person name="Jeske O."/>
            <person name="Meyerdierks A."/>
            <person name="Storesund J.E."/>
            <person name="Kallscheuer N."/>
            <person name="Luecker S."/>
            <person name="Lage O.M."/>
            <person name="Pohl T."/>
            <person name="Merkel B.J."/>
            <person name="Hornburger P."/>
            <person name="Mueller R.-W."/>
            <person name="Bruemmer F."/>
            <person name="Labrenz M."/>
            <person name="Spormann A.M."/>
            <person name="Op den Camp H."/>
            <person name="Overmann J."/>
            <person name="Amann R."/>
            <person name="Jetten M.S.M."/>
            <person name="Mascher T."/>
            <person name="Medema M.H."/>
            <person name="Devos D.P."/>
            <person name="Kaster A.-K."/>
            <person name="Ovreas L."/>
            <person name="Rohde M."/>
            <person name="Galperin M.Y."/>
            <person name="Jogler C."/>
        </authorList>
    </citation>
    <scope>NUCLEOTIDE SEQUENCE [LARGE SCALE GENOMIC DNA]</scope>
    <source>
        <strain evidence="1 2">OJF2</strain>
    </source>
</reference>
<evidence type="ECO:0000313" key="1">
    <source>
        <dbReference type="EMBL" id="QEH34696.1"/>
    </source>
</evidence>
<organism evidence="1 2">
    <name type="scientific">Aquisphaera giovannonii</name>
    <dbReference type="NCBI Taxonomy" id="406548"/>
    <lineage>
        <taxon>Bacteria</taxon>
        <taxon>Pseudomonadati</taxon>
        <taxon>Planctomycetota</taxon>
        <taxon>Planctomycetia</taxon>
        <taxon>Isosphaerales</taxon>
        <taxon>Isosphaeraceae</taxon>
        <taxon>Aquisphaera</taxon>
    </lineage>
</organism>
<protein>
    <submittedName>
        <fullName evidence="1">Uncharacterized protein</fullName>
    </submittedName>
</protein>
<proteinExistence type="predicted"/>